<comment type="caution">
    <text evidence="3">The sequence shown here is derived from an EMBL/GenBank/DDBJ whole genome shotgun (WGS) entry which is preliminary data.</text>
</comment>
<evidence type="ECO:0008006" key="5">
    <source>
        <dbReference type="Google" id="ProtNLM"/>
    </source>
</evidence>
<evidence type="ECO:0000256" key="2">
    <source>
        <dbReference type="SAM" id="MobiDB-lite"/>
    </source>
</evidence>
<evidence type="ECO:0000313" key="3">
    <source>
        <dbReference type="EMBL" id="CAG9327066.1"/>
    </source>
</evidence>
<accession>A0AAU9JRA8</accession>
<dbReference type="AlphaFoldDB" id="A0AAU9JRA8"/>
<feature type="repeat" description="ANK" evidence="1">
    <location>
        <begin position="42"/>
        <end position="74"/>
    </location>
</feature>
<dbReference type="PROSITE" id="PS50088">
    <property type="entry name" value="ANK_REPEAT"/>
    <property type="match status" value="1"/>
</dbReference>
<dbReference type="InterPro" id="IPR036770">
    <property type="entry name" value="Ankyrin_rpt-contain_sf"/>
</dbReference>
<dbReference type="Gene3D" id="1.25.40.20">
    <property type="entry name" value="Ankyrin repeat-containing domain"/>
    <property type="match status" value="1"/>
</dbReference>
<dbReference type="SMART" id="SM00248">
    <property type="entry name" value="ANK"/>
    <property type="match status" value="2"/>
</dbReference>
<protein>
    <recommendedName>
        <fullName evidence="5">Ankyrin repeat domain-containing protein</fullName>
    </recommendedName>
</protein>
<dbReference type="InterPro" id="IPR002110">
    <property type="entry name" value="Ankyrin_rpt"/>
</dbReference>
<evidence type="ECO:0000313" key="4">
    <source>
        <dbReference type="Proteomes" id="UP001162131"/>
    </source>
</evidence>
<keyword evidence="1" id="KW-0040">ANK repeat</keyword>
<dbReference type="SUPFAM" id="SSF48403">
    <property type="entry name" value="Ankyrin repeat"/>
    <property type="match status" value="1"/>
</dbReference>
<dbReference type="Proteomes" id="UP001162131">
    <property type="component" value="Unassembled WGS sequence"/>
</dbReference>
<gene>
    <name evidence="3" type="ORF">BSTOLATCC_MIC43063</name>
</gene>
<dbReference type="EMBL" id="CAJZBQ010000042">
    <property type="protein sequence ID" value="CAG9327066.1"/>
    <property type="molecule type" value="Genomic_DNA"/>
</dbReference>
<evidence type="ECO:0000256" key="1">
    <source>
        <dbReference type="PROSITE-ProRule" id="PRU00023"/>
    </source>
</evidence>
<sequence>MGNMHRGPSKNDKRIYELVEAIRKKQSIRLNEADLNLEIETNKWTLLHLAVWFNNQVFAEELITAGCDINVLDAHNESPLKLAIFLKNEEMKKLLMQHGAIETIGNSVQSEKQAWNNFESVFSEESPEKPPMTAAVYVGLNKKVREEEEEEDSSDEALRNKTSDKKSNFINS</sequence>
<feature type="compositionally biased region" description="Basic and acidic residues" evidence="2">
    <location>
        <begin position="156"/>
        <end position="172"/>
    </location>
</feature>
<proteinExistence type="predicted"/>
<keyword evidence="4" id="KW-1185">Reference proteome</keyword>
<feature type="region of interest" description="Disordered" evidence="2">
    <location>
        <begin position="144"/>
        <end position="172"/>
    </location>
</feature>
<reference evidence="3" key="1">
    <citation type="submission" date="2021-09" db="EMBL/GenBank/DDBJ databases">
        <authorList>
            <consortium name="AG Swart"/>
            <person name="Singh M."/>
            <person name="Singh A."/>
            <person name="Seah K."/>
            <person name="Emmerich C."/>
        </authorList>
    </citation>
    <scope>NUCLEOTIDE SEQUENCE</scope>
    <source>
        <strain evidence="3">ATCC30299</strain>
    </source>
</reference>
<name>A0AAU9JRA8_9CILI</name>
<organism evidence="3 4">
    <name type="scientific">Blepharisma stoltei</name>
    <dbReference type="NCBI Taxonomy" id="1481888"/>
    <lineage>
        <taxon>Eukaryota</taxon>
        <taxon>Sar</taxon>
        <taxon>Alveolata</taxon>
        <taxon>Ciliophora</taxon>
        <taxon>Postciliodesmatophora</taxon>
        <taxon>Heterotrichea</taxon>
        <taxon>Heterotrichida</taxon>
        <taxon>Blepharismidae</taxon>
        <taxon>Blepharisma</taxon>
    </lineage>
</organism>
<dbReference type="Pfam" id="PF12796">
    <property type="entry name" value="Ank_2"/>
    <property type="match status" value="1"/>
</dbReference>